<organism evidence="2 3">
    <name type="scientific">Planktothrix tepida PCC 9214</name>
    <dbReference type="NCBI Taxonomy" id="671072"/>
    <lineage>
        <taxon>Bacteria</taxon>
        <taxon>Bacillati</taxon>
        <taxon>Cyanobacteriota</taxon>
        <taxon>Cyanophyceae</taxon>
        <taxon>Oscillatoriophycideae</taxon>
        <taxon>Oscillatoriales</taxon>
        <taxon>Microcoleaceae</taxon>
        <taxon>Planktothrix</taxon>
    </lineage>
</organism>
<dbReference type="InterPro" id="IPR031807">
    <property type="entry name" value="HicB-like"/>
</dbReference>
<proteinExistence type="predicted"/>
<evidence type="ECO:0000313" key="3">
    <source>
        <dbReference type="Proteomes" id="UP000184315"/>
    </source>
</evidence>
<dbReference type="SUPFAM" id="SSF143100">
    <property type="entry name" value="TTHA1013/TTHA0281-like"/>
    <property type="match status" value="1"/>
</dbReference>
<dbReference type="EMBL" id="CZDF01000148">
    <property type="protein sequence ID" value="CUR32221.1"/>
    <property type="molecule type" value="Genomic_DNA"/>
</dbReference>
<dbReference type="InterPro" id="IPR051404">
    <property type="entry name" value="TA_system_antitoxin"/>
</dbReference>
<dbReference type="RefSeq" id="WP_072718972.1">
    <property type="nucleotide sequence ID" value="NZ_LN889796.1"/>
</dbReference>
<feature type="domain" description="HicB-like antitoxin of toxin-antitoxin system" evidence="1">
    <location>
        <begin position="5"/>
        <end position="57"/>
    </location>
</feature>
<sequence length="67" mass="7511">MNIKAIVHEAEEGGYWAEVPALPGCVTQGETWEEVMKNLQEAIQGWLEVANESLKEKETDRIVEIAV</sequence>
<dbReference type="PANTHER" id="PTHR34504">
    <property type="entry name" value="ANTITOXIN HICB"/>
    <property type="match status" value="1"/>
</dbReference>
<dbReference type="Pfam" id="PF15919">
    <property type="entry name" value="HicB_lk_antitox"/>
    <property type="match status" value="1"/>
</dbReference>
<dbReference type="PANTHER" id="PTHR34504:SF2">
    <property type="entry name" value="UPF0150 PROTEIN SSL0259"/>
    <property type="match status" value="1"/>
</dbReference>
<dbReference type="Proteomes" id="UP000184315">
    <property type="component" value="Unassembled WGS sequence"/>
</dbReference>
<accession>A0A1J1LHY5</accession>
<dbReference type="InterPro" id="IPR035069">
    <property type="entry name" value="TTHA1013/TTHA0281-like"/>
</dbReference>
<dbReference type="OrthoDB" id="7068289at2"/>
<dbReference type="AlphaFoldDB" id="A0A1J1LHY5"/>
<dbReference type="STRING" id="671072.PL9214430193"/>
<gene>
    <name evidence="2" type="ORF">PL9214430193</name>
</gene>
<protein>
    <recommendedName>
        <fullName evidence="1">HicB-like antitoxin of toxin-antitoxin system domain-containing protein</fullName>
    </recommendedName>
</protein>
<evidence type="ECO:0000259" key="1">
    <source>
        <dbReference type="Pfam" id="PF15919"/>
    </source>
</evidence>
<keyword evidence="3" id="KW-1185">Reference proteome</keyword>
<evidence type="ECO:0000313" key="2">
    <source>
        <dbReference type="EMBL" id="CUR32221.1"/>
    </source>
</evidence>
<name>A0A1J1LHY5_9CYAN</name>
<reference evidence="3" key="1">
    <citation type="submission" date="2015-10" db="EMBL/GenBank/DDBJ databases">
        <authorList>
            <person name="Regsiter A."/>
            <person name="william w."/>
        </authorList>
    </citation>
    <scope>NUCLEOTIDE SEQUENCE [LARGE SCALE GENOMIC DNA]</scope>
</reference>
<dbReference type="Gene3D" id="3.30.160.250">
    <property type="match status" value="1"/>
</dbReference>